<gene>
    <name evidence="2" type="ORF">SAMN02982985_02558</name>
</gene>
<dbReference type="STRING" id="758825.SAMN02982985_02558"/>
<feature type="chain" id="PRO_5011785132" description="Excinuclease ATPase subunit" evidence="1">
    <location>
        <begin position="24"/>
        <end position="148"/>
    </location>
</feature>
<dbReference type="RefSeq" id="WP_093387960.1">
    <property type="nucleotide sequence ID" value="NZ_FOTW01000011.1"/>
</dbReference>
<keyword evidence="3" id="KW-1185">Reference proteome</keyword>
<evidence type="ECO:0000313" key="2">
    <source>
        <dbReference type="EMBL" id="SFM05450.1"/>
    </source>
</evidence>
<sequence>MNKLISSAILAGAALAGALPAQAADTVLMMPIAAAMAANDAQSRLGDSVKFYFADQPTPPVASKITSDKTSLRTNGFGKSADKSCNWVFLSAMLALQKRAHEVGADAVVNIVSNYKEKVVASQTEFECHDGAIMSGVALKGDFVKLAK</sequence>
<protein>
    <recommendedName>
        <fullName evidence="4">Excinuclease ATPase subunit</fullName>
    </recommendedName>
</protein>
<evidence type="ECO:0008006" key="4">
    <source>
        <dbReference type="Google" id="ProtNLM"/>
    </source>
</evidence>
<evidence type="ECO:0000313" key="3">
    <source>
        <dbReference type="Proteomes" id="UP000199470"/>
    </source>
</evidence>
<keyword evidence="1" id="KW-0732">Signal</keyword>
<proteinExistence type="predicted"/>
<accession>A0A1I4MQU8</accession>
<feature type="signal peptide" evidence="1">
    <location>
        <begin position="1"/>
        <end position="23"/>
    </location>
</feature>
<dbReference type="Proteomes" id="UP000199470">
    <property type="component" value="Unassembled WGS sequence"/>
</dbReference>
<dbReference type="OrthoDB" id="8161726at2"/>
<evidence type="ECO:0000256" key="1">
    <source>
        <dbReference type="SAM" id="SignalP"/>
    </source>
</evidence>
<name>A0A1I4MQU8_9BURK</name>
<dbReference type="EMBL" id="FOTW01000011">
    <property type="protein sequence ID" value="SFM05450.1"/>
    <property type="molecule type" value="Genomic_DNA"/>
</dbReference>
<organism evidence="2 3">
    <name type="scientific">Rugamonas rubra</name>
    <dbReference type="NCBI Taxonomy" id="758825"/>
    <lineage>
        <taxon>Bacteria</taxon>
        <taxon>Pseudomonadati</taxon>
        <taxon>Pseudomonadota</taxon>
        <taxon>Betaproteobacteria</taxon>
        <taxon>Burkholderiales</taxon>
        <taxon>Oxalobacteraceae</taxon>
        <taxon>Telluria group</taxon>
        <taxon>Rugamonas</taxon>
    </lineage>
</organism>
<dbReference type="AlphaFoldDB" id="A0A1I4MQU8"/>
<reference evidence="2 3" key="1">
    <citation type="submission" date="2016-10" db="EMBL/GenBank/DDBJ databases">
        <authorList>
            <person name="de Groot N.N."/>
        </authorList>
    </citation>
    <scope>NUCLEOTIDE SEQUENCE [LARGE SCALE GENOMIC DNA]</scope>
    <source>
        <strain evidence="2 3">ATCC 43154</strain>
    </source>
</reference>